<keyword evidence="2" id="KW-1185">Reference proteome</keyword>
<name>A0AAD6QVB5_9ROSI</name>
<dbReference type="EMBL" id="JAQIZT010000005">
    <property type="protein sequence ID" value="KAJ6997151.1"/>
    <property type="molecule type" value="Genomic_DNA"/>
</dbReference>
<organism evidence="1 2">
    <name type="scientific">Populus alba x Populus x berolinensis</name>
    <dbReference type="NCBI Taxonomy" id="444605"/>
    <lineage>
        <taxon>Eukaryota</taxon>
        <taxon>Viridiplantae</taxon>
        <taxon>Streptophyta</taxon>
        <taxon>Embryophyta</taxon>
        <taxon>Tracheophyta</taxon>
        <taxon>Spermatophyta</taxon>
        <taxon>Magnoliopsida</taxon>
        <taxon>eudicotyledons</taxon>
        <taxon>Gunneridae</taxon>
        <taxon>Pentapetalae</taxon>
        <taxon>rosids</taxon>
        <taxon>fabids</taxon>
        <taxon>Malpighiales</taxon>
        <taxon>Salicaceae</taxon>
        <taxon>Saliceae</taxon>
        <taxon>Populus</taxon>
    </lineage>
</organism>
<dbReference type="AlphaFoldDB" id="A0AAD6QVB5"/>
<proteinExistence type="predicted"/>
<protein>
    <submittedName>
        <fullName evidence="1">Uncharacterized protein</fullName>
    </submittedName>
</protein>
<comment type="caution">
    <text evidence="1">The sequence shown here is derived from an EMBL/GenBank/DDBJ whole genome shotgun (WGS) entry which is preliminary data.</text>
</comment>
<evidence type="ECO:0000313" key="2">
    <source>
        <dbReference type="Proteomes" id="UP001164929"/>
    </source>
</evidence>
<dbReference type="Proteomes" id="UP001164929">
    <property type="component" value="Chromosome 5"/>
</dbReference>
<accession>A0AAD6QVB5</accession>
<reference evidence="1" key="1">
    <citation type="journal article" date="2023" name="Mol. Ecol. Resour.">
        <title>Chromosome-level genome assembly of a triploid poplar Populus alba 'Berolinensis'.</title>
        <authorList>
            <person name="Chen S."/>
            <person name="Yu Y."/>
            <person name="Wang X."/>
            <person name="Wang S."/>
            <person name="Zhang T."/>
            <person name="Zhou Y."/>
            <person name="He R."/>
            <person name="Meng N."/>
            <person name="Wang Y."/>
            <person name="Liu W."/>
            <person name="Liu Z."/>
            <person name="Liu J."/>
            <person name="Guo Q."/>
            <person name="Huang H."/>
            <person name="Sederoff R.R."/>
            <person name="Wang G."/>
            <person name="Qu G."/>
            <person name="Chen S."/>
        </authorList>
    </citation>
    <scope>NUCLEOTIDE SEQUENCE</scope>
    <source>
        <strain evidence="1">SC-2020</strain>
    </source>
</reference>
<gene>
    <name evidence="1" type="ORF">NC653_013658</name>
</gene>
<sequence>MLKHHKYVVAKTRNIGFPFITSYNAVCALITRGIKQNHSLLYLVSRDRSQDDSEVHCTVSQCQNSDR</sequence>
<evidence type="ECO:0000313" key="1">
    <source>
        <dbReference type="EMBL" id="KAJ6997151.1"/>
    </source>
</evidence>